<evidence type="ECO:0000313" key="1">
    <source>
        <dbReference type="EMBL" id="PCK23233.1"/>
    </source>
</evidence>
<protein>
    <submittedName>
        <fullName evidence="1">Uncharacterized protein</fullName>
    </submittedName>
</protein>
<proteinExistence type="predicted"/>
<dbReference type="Proteomes" id="UP000230886">
    <property type="component" value="Unassembled WGS sequence"/>
</dbReference>
<reference evidence="1 2" key="1">
    <citation type="submission" date="2017-07" db="EMBL/GenBank/DDBJ databases">
        <title>Draft sequence of Rhodococcus enclensis 23b-28.</title>
        <authorList>
            <person name="Besaury L."/>
            <person name="Sancelme M."/>
            <person name="Amato P."/>
            <person name="Lallement A."/>
            <person name="Delort A.-M."/>
        </authorList>
    </citation>
    <scope>NUCLEOTIDE SEQUENCE [LARGE SCALE GENOMIC DNA]</scope>
    <source>
        <strain evidence="1 2">23b-28</strain>
    </source>
</reference>
<comment type="caution">
    <text evidence="1">The sequence shown here is derived from an EMBL/GenBank/DDBJ whole genome shotgun (WGS) entry which is preliminary data.</text>
</comment>
<gene>
    <name evidence="1" type="ORF">CHR55_30555</name>
</gene>
<name>A0A2A5J139_RHOSG</name>
<sequence>MHRRFPVGVSLSPMSSRIPEHLDEATRTTITRIARTELIVVGEIGMLPPASGCRRSVHCLIGAAYERHSVVVTNKPASVRVDTIPSS</sequence>
<organism evidence="1 2">
    <name type="scientific">Rhodococcus qingshengii</name>
    <dbReference type="NCBI Taxonomy" id="334542"/>
    <lineage>
        <taxon>Bacteria</taxon>
        <taxon>Bacillati</taxon>
        <taxon>Actinomycetota</taxon>
        <taxon>Actinomycetes</taxon>
        <taxon>Mycobacteriales</taxon>
        <taxon>Nocardiaceae</taxon>
        <taxon>Rhodococcus</taxon>
        <taxon>Rhodococcus erythropolis group</taxon>
    </lineage>
</organism>
<dbReference type="EMBL" id="NOVD01000054">
    <property type="protein sequence ID" value="PCK23233.1"/>
    <property type="molecule type" value="Genomic_DNA"/>
</dbReference>
<accession>A0A2A5J139</accession>
<evidence type="ECO:0000313" key="2">
    <source>
        <dbReference type="Proteomes" id="UP000230886"/>
    </source>
</evidence>
<dbReference type="AlphaFoldDB" id="A0A2A5J139"/>